<name>F6D2T9_METPW</name>
<dbReference type="RefSeq" id="WP_013826167.1">
    <property type="nucleotide sequence ID" value="NC_015574.1"/>
</dbReference>
<dbReference type="EMBL" id="CP002772">
    <property type="protein sequence ID" value="AEG18668.1"/>
    <property type="molecule type" value="Genomic_DNA"/>
</dbReference>
<organism evidence="1 2">
    <name type="scientific">Methanobacterium paludis (strain DSM 25820 / JCM 18151 / SWAN1)</name>
    <dbReference type="NCBI Taxonomy" id="868131"/>
    <lineage>
        <taxon>Archaea</taxon>
        <taxon>Methanobacteriati</taxon>
        <taxon>Methanobacteriota</taxon>
        <taxon>Methanomada group</taxon>
        <taxon>Methanobacteria</taxon>
        <taxon>Methanobacteriales</taxon>
        <taxon>Methanobacteriaceae</taxon>
        <taxon>Methanobacterium</taxon>
    </lineage>
</organism>
<evidence type="ECO:0000313" key="2">
    <source>
        <dbReference type="Proteomes" id="UP000009231"/>
    </source>
</evidence>
<dbReference type="GeneID" id="10669166"/>
<proteinExistence type="predicted"/>
<sequence length="103" mass="12585">MAEKSLNYYSISEREYEDYRETVVAHEKKFTFEEFKILLNKVIEELKVEKKKDPSIVEEDKEFLEREEVVEKLTTKYGFIKIESFYRAHIDPHEDSSKFKFYK</sequence>
<gene>
    <name evidence="1" type="ordered locus">MSWAN_1657</name>
</gene>
<dbReference type="HOGENOM" id="CLU_2257405_0_0_2"/>
<dbReference type="KEGG" id="mew:MSWAN_1657"/>
<dbReference type="AlphaFoldDB" id="F6D2T9"/>
<dbReference type="STRING" id="868131.MSWAN_1657"/>
<dbReference type="Proteomes" id="UP000009231">
    <property type="component" value="Chromosome"/>
</dbReference>
<evidence type="ECO:0000313" key="1">
    <source>
        <dbReference type="EMBL" id="AEG18668.1"/>
    </source>
</evidence>
<reference evidence="1 2" key="1">
    <citation type="journal article" date="2014" name="Int. J. Syst. Evol. Microbiol.">
        <title>Methanobacterium paludis sp. nov. and a novel strain of Methanobacterium lacus isolated from northern peatlands.</title>
        <authorList>
            <person name="Cadillo-Quiroz H."/>
            <person name="Brauer S.L."/>
            <person name="Goodson N."/>
            <person name="Yavitt J.B."/>
            <person name="Zinder S.H."/>
        </authorList>
    </citation>
    <scope>NUCLEOTIDE SEQUENCE [LARGE SCALE GENOMIC DNA]</scope>
    <source>
        <strain evidence="2">DSM 25820 / JCM 18151 / SWAN1</strain>
    </source>
</reference>
<accession>F6D2T9</accession>
<keyword evidence="2" id="KW-1185">Reference proteome</keyword>
<protein>
    <submittedName>
        <fullName evidence="1">Uncharacterized protein</fullName>
    </submittedName>
</protein>